<evidence type="ECO:0000256" key="1">
    <source>
        <dbReference type="SAM" id="MobiDB-lite"/>
    </source>
</evidence>
<feature type="compositionally biased region" description="Polar residues" evidence="1">
    <location>
        <begin position="50"/>
        <end position="59"/>
    </location>
</feature>
<protein>
    <submittedName>
        <fullName evidence="2">Uncharacterized protein</fullName>
    </submittedName>
</protein>
<feature type="region of interest" description="Disordered" evidence="1">
    <location>
        <begin position="50"/>
        <end position="73"/>
    </location>
</feature>
<sequence>MAGVLAWPPRRRRRRRRRQEVREEGDVEETNGVVGGQLLFLSTTLSHKNSGSFIDSIQPDQAPPPPSRHQFLR</sequence>
<reference evidence="3" key="1">
    <citation type="journal article" date="2005" name="Nature">
        <title>The map-based sequence of the rice genome.</title>
        <authorList>
            <consortium name="International rice genome sequencing project (IRGSP)"/>
            <person name="Matsumoto T."/>
            <person name="Wu J."/>
            <person name="Kanamori H."/>
            <person name="Katayose Y."/>
            <person name="Fujisawa M."/>
            <person name="Namiki N."/>
            <person name="Mizuno H."/>
            <person name="Yamamoto K."/>
            <person name="Antonio B.A."/>
            <person name="Baba T."/>
            <person name="Sakata K."/>
            <person name="Nagamura Y."/>
            <person name="Aoki H."/>
            <person name="Arikawa K."/>
            <person name="Arita K."/>
            <person name="Bito T."/>
            <person name="Chiden Y."/>
            <person name="Fujitsuka N."/>
            <person name="Fukunaka R."/>
            <person name="Hamada M."/>
            <person name="Harada C."/>
            <person name="Hayashi A."/>
            <person name="Hijishita S."/>
            <person name="Honda M."/>
            <person name="Hosokawa S."/>
            <person name="Ichikawa Y."/>
            <person name="Idonuma A."/>
            <person name="Iijima M."/>
            <person name="Ikeda M."/>
            <person name="Ikeno M."/>
            <person name="Ito K."/>
            <person name="Ito S."/>
            <person name="Ito T."/>
            <person name="Ito Y."/>
            <person name="Ito Y."/>
            <person name="Iwabuchi A."/>
            <person name="Kamiya K."/>
            <person name="Karasawa W."/>
            <person name="Kurita K."/>
            <person name="Katagiri S."/>
            <person name="Kikuta A."/>
            <person name="Kobayashi H."/>
            <person name="Kobayashi N."/>
            <person name="Machita K."/>
            <person name="Maehara T."/>
            <person name="Masukawa M."/>
            <person name="Mizubayashi T."/>
            <person name="Mukai Y."/>
            <person name="Nagasaki H."/>
            <person name="Nagata Y."/>
            <person name="Naito S."/>
            <person name="Nakashima M."/>
            <person name="Nakama Y."/>
            <person name="Nakamichi Y."/>
            <person name="Nakamura M."/>
            <person name="Meguro A."/>
            <person name="Negishi M."/>
            <person name="Ohta I."/>
            <person name="Ohta T."/>
            <person name="Okamoto M."/>
            <person name="Ono N."/>
            <person name="Saji S."/>
            <person name="Sakaguchi M."/>
            <person name="Sakai K."/>
            <person name="Shibata M."/>
            <person name="Shimokawa T."/>
            <person name="Song J."/>
            <person name="Takazaki Y."/>
            <person name="Terasawa K."/>
            <person name="Tsugane M."/>
            <person name="Tsuji K."/>
            <person name="Ueda S."/>
            <person name="Waki K."/>
            <person name="Yamagata H."/>
            <person name="Yamamoto M."/>
            <person name="Yamamoto S."/>
            <person name="Yamane H."/>
            <person name="Yoshiki S."/>
            <person name="Yoshihara R."/>
            <person name="Yukawa K."/>
            <person name="Zhong H."/>
            <person name="Yano M."/>
            <person name="Yuan Q."/>
            <person name="Ouyang S."/>
            <person name="Liu J."/>
            <person name="Jones K.M."/>
            <person name="Gansberger K."/>
            <person name="Moffat K."/>
            <person name="Hill J."/>
            <person name="Bera J."/>
            <person name="Fadrosh D."/>
            <person name="Jin S."/>
            <person name="Johri S."/>
            <person name="Kim M."/>
            <person name="Overton L."/>
            <person name="Reardon M."/>
            <person name="Tsitrin T."/>
            <person name="Vuong H."/>
            <person name="Weaver B."/>
            <person name="Ciecko A."/>
            <person name="Tallon L."/>
            <person name="Jackson J."/>
            <person name="Pai G."/>
            <person name="Aken S.V."/>
            <person name="Utterback T."/>
            <person name="Reidmuller S."/>
            <person name="Feldblyum T."/>
            <person name="Hsiao J."/>
            <person name="Zismann V."/>
            <person name="Iobst S."/>
            <person name="de Vazeille A.R."/>
            <person name="Buell C.R."/>
            <person name="Ying K."/>
            <person name="Li Y."/>
            <person name="Lu T."/>
            <person name="Huang Y."/>
            <person name="Zhao Q."/>
            <person name="Feng Q."/>
            <person name="Zhang L."/>
            <person name="Zhu J."/>
            <person name="Weng Q."/>
            <person name="Mu J."/>
            <person name="Lu Y."/>
            <person name="Fan D."/>
            <person name="Liu Y."/>
            <person name="Guan J."/>
            <person name="Zhang Y."/>
            <person name="Yu S."/>
            <person name="Liu X."/>
            <person name="Zhang Y."/>
            <person name="Hong G."/>
            <person name="Han B."/>
            <person name="Choisne N."/>
            <person name="Demange N."/>
            <person name="Orjeda G."/>
            <person name="Samain S."/>
            <person name="Cattolico L."/>
            <person name="Pelletier E."/>
            <person name="Couloux A."/>
            <person name="Segurens B."/>
            <person name="Wincker P."/>
            <person name="D'Hont A."/>
            <person name="Scarpelli C."/>
            <person name="Weissenbach J."/>
            <person name="Salanoubat M."/>
            <person name="Quetier F."/>
            <person name="Yu Y."/>
            <person name="Kim H.R."/>
            <person name="Rambo T."/>
            <person name="Currie J."/>
            <person name="Collura K."/>
            <person name="Luo M."/>
            <person name="Yang T."/>
            <person name="Ammiraju J.S.S."/>
            <person name="Engler F."/>
            <person name="Soderlund C."/>
            <person name="Wing R.A."/>
            <person name="Palmer L.E."/>
            <person name="de la Bastide M."/>
            <person name="Spiegel L."/>
            <person name="Nascimento L."/>
            <person name="Zutavern T."/>
            <person name="O'Shaughnessy A."/>
            <person name="Dike S."/>
            <person name="Dedhia N."/>
            <person name="Preston R."/>
            <person name="Balija V."/>
            <person name="McCombie W.R."/>
            <person name="Chow T."/>
            <person name="Chen H."/>
            <person name="Chung M."/>
            <person name="Chen C."/>
            <person name="Shaw J."/>
            <person name="Wu H."/>
            <person name="Hsiao K."/>
            <person name="Chao Y."/>
            <person name="Chu M."/>
            <person name="Cheng C."/>
            <person name="Hour A."/>
            <person name="Lee P."/>
            <person name="Lin S."/>
            <person name="Lin Y."/>
            <person name="Liou J."/>
            <person name="Liu S."/>
            <person name="Hsing Y."/>
            <person name="Raghuvanshi S."/>
            <person name="Mohanty A."/>
            <person name="Bharti A.K."/>
            <person name="Gaur A."/>
            <person name="Gupta V."/>
            <person name="Kumar D."/>
            <person name="Ravi V."/>
            <person name="Vij S."/>
            <person name="Kapur A."/>
            <person name="Khurana P."/>
            <person name="Khurana P."/>
            <person name="Khurana J.P."/>
            <person name="Tyagi A.K."/>
            <person name="Gaikwad K."/>
            <person name="Singh A."/>
            <person name="Dalal V."/>
            <person name="Srivastava S."/>
            <person name="Dixit A."/>
            <person name="Pal A.K."/>
            <person name="Ghazi I.A."/>
            <person name="Yadav M."/>
            <person name="Pandit A."/>
            <person name="Bhargava A."/>
            <person name="Sureshbabu K."/>
            <person name="Batra K."/>
            <person name="Sharma T.R."/>
            <person name="Mohapatra T."/>
            <person name="Singh N.K."/>
            <person name="Messing J."/>
            <person name="Nelson A.B."/>
            <person name="Fuks G."/>
            <person name="Kavchok S."/>
            <person name="Keizer G."/>
            <person name="Linton E."/>
            <person name="Llaca V."/>
            <person name="Song R."/>
            <person name="Tanyolac B."/>
            <person name="Young S."/>
            <person name="Ho-Il K."/>
            <person name="Hahn J.H."/>
            <person name="Sangsakoo G."/>
            <person name="Vanavichit A."/>
            <person name="de Mattos Luiz.A.T."/>
            <person name="Zimmer P.D."/>
            <person name="Malone G."/>
            <person name="Dellagostin O."/>
            <person name="de Oliveira A.C."/>
            <person name="Bevan M."/>
            <person name="Bancroft I."/>
            <person name="Minx P."/>
            <person name="Cordum H."/>
            <person name="Wilson R."/>
            <person name="Cheng Z."/>
            <person name="Jin W."/>
            <person name="Jiang J."/>
            <person name="Leong S.A."/>
            <person name="Iwama H."/>
            <person name="Gojobori T."/>
            <person name="Itoh T."/>
            <person name="Niimura Y."/>
            <person name="Fujii Y."/>
            <person name="Habara T."/>
            <person name="Sakai H."/>
            <person name="Sato Y."/>
            <person name="Wilson G."/>
            <person name="Kumar K."/>
            <person name="McCouch S."/>
            <person name="Juretic N."/>
            <person name="Hoen D."/>
            <person name="Wright S."/>
            <person name="Bruskiewich R."/>
            <person name="Bureau T."/>
            <person name="Miyao A."/>
            <person name="Hirochika H."/>
            <person name="Nishikawa T."/>
            <person name="Kadowaki K."/>
            <person name="Sugiura M."/>
            <person name="Burr B."/>
            <person name="Sasaki T."/>
        </authorList>
    </citation>
    <scope>NUCLEOTIDE SEQUENCE [LARGE SCALE GENOMIC DNA]</scope>
    <source>
        <strain evidence="3">cv. Nipponbare</strain>
    </source>
</reference>
<name>Q6ZF08_ORYSJ</name>
<organism evidence="2 3">
    <name type="scientific">Oryza sativa subsp. japonica</name>
    <name type="common">Rice</name>
    <dbReference type="NCBI Taxonomy" id="39947"/>
    <lineage>
        <taxon>Eukaryota</taxon>
        <taxon>Viridiplantae</taxon>
        <taxon>Streptophyta</taxon>
        <taxon>Embryophyta</taxon>
        <taxon>Tracheophyta</taxon>
        <taxon>Spermatophyta</taxon>
        <taxon>Magnoliopsida</taxon>
        <taxon>Liliopsida</taxon>
        <taxon>Poales</taxon>
        <taxon>Poaceae</taxon>
        <taxon>BOP clade</taxon>
        <taxon>Oryzoideae</taxon>
        <taxon>Oryzeae</taxon>
        <taxon>Oryzinae</taxon>
        <taxon>Oryza</taxon>
        <taxon>Oryza sativa</taxon>
    </lineage>
</organism>
<dbReference type="Proteomes" id="UP000000763">
    <property type="component" value="Chromosome 7"/>
</dbReference>
<evidence type="ECO:0000313" key="3">
    <source>
        <dbReference type="Proteomes" id="UP000000763"/>
    </source>
</evidence>
<feature type="compositionally biased region" description="Basic residues" evidence="1">
    <location>
        <begin position="9"/>
        <end position="19"/>
    </location>
</feature>
<dbReference type="AlphaFoldDB" id="Q6ZF08"/>
<feature type="region of interest" description="Disordered" evidence="1">
    <location>
        <begin position="1"/>
        <end position="29"/>
    </location>
</feature>
<dbReference type="EMBL" id="AP004307">
    <property type="protein sequence ID" value="BAC83423.1"/>
    <property type="molecule type" value="Genomic_DNA"/>
</dbReference>
<reference evidence="3" key="2">
    <citation type="journal article" date="2008" name="Nucleic Acids Res.">
        <title>The rice annotation project database (RAP-DB): 2008 update.</title>
        <authorList>
            <consortium name="The rice annotation project (RAP)"/>
        </authorList>
    </citation>
    <scope>GENOME REANNOTATION</scope>
    <source>
        <strain evidence="3">cv. Nipponbare</strain>
    </source>
</reference>
<accession>Q6ZF08</accession>
<evidence type="ECO:0000313" key="2">
    <source>
        <dbReference type="EMBL" id="BAC83423.1"/>
    </source>
</evidence>
<proteinExistence type="predicted"/>
<gene>
    <name evidence="2" type="primary">P0534H07.3</name>
</gene>